<evidence type="ECO:0000256" key="2">
    <source>
        <dbReference type="ARBA" id="ARBA00022491"/>
    </source>
</evidence>
<evidence type="ECO:0000313" key="7">
    <source>
        <dbReference type="Proteomes" id="UP000316598"/>
    </source>
</evidence>
<name>A0A5C5WWW7_9BACT</name>
<dbReference type="RefSeq" id="WP_146515022.1">
    <property type="nucleotide sequence ID" value="NZ_SJPI01000001.1"/>
</dbReference>
<dbReference type="HAMAP" id="MF_00167">
    <property type="entry name" value="CsrA"/>
    <property type="match status" value="1"/>
</dbReference>
<evidence type="ECO:0000256" key="5">
    <source>
        <dbReference type="HAMAP-Rule" id="MF_00167"/>
    </source>
</evidence>
<comment type="caution">
    <text evidence="6">The sequence shown here is derived from an EMBL/GenBank/DDBJ whole genome shotgun (WGS) entry which is preliminary data.</text>
</comment>
<dbReference type="InterPro" id="IPR003751">
    <property type="entry name" value="CsrA"/>
</dbReference>
<keyword evidence="1 5" id="KW-0963">Cytoplasm</keyword>
<protein>
    <recommendedName>
        <fullName evidence="5">Translational regulator CsrA</fullName>
    </recommendedName>
</protein>
<dbReference type="GO" id="GO:0006109">
    <property type="term" value="P:regulation of carbohydrate metabolic process"/>
    <property type="evidence" value="ECO:0007669"/>
    <property type="project" value="InterPro"/>
</dbReference>
<dbReference type="PANTHER" id="PTHR34984:SF1">
    <property type="entry name" value="CARBON STORAGE REGULATOR"/>
    <property type="match status" value="1"/>
</dbReference>
<dbReference type="Pfam" id="PF02599">
    <property type="entry name" value="CsrA"/>
    <property type="match status" value="1"/>
</dbReference>
<dbReference type="GO" id="GO:0005829">
    <property type="term" value="C:cytosol"/>
    <property type="evidence" value="ECO:0007669"/>
    <property type="project" value="TreeGrafter"/>
</dbReference>
<dbReference type="GO" id="GO:0044781">
    <property type="term" value="P:bacterial-type flagellum organization"/>
    <property type="evidence" value="ECO:0007669"/>
    <property type="project" value="UniProtKB-KW"/>
</dbReference>
<reference evidence="6 7" key="1">
    <citation type="submission" date="2019-02" db="EMBL/GenBank/DDBJ databases">
        <title>Deep-cultivation of Planctomycetes and their phenomic and genomic characterization uncovers novel biology.</title>
        <authorList>
            <person name="Wiegand S."/>
            <person name="Jogler M."/>
            <person name="Boedeker C."/>
            <person name="Pinto D."/>
            <person name="Vollmers J."/>
            <person name="Rivas-Marin E."/>
            <person name="Kohn T."/>
            <person name="Peeters S.H."/>
            <person name="Heuer A."/>
            <person name="Rast P."/>
            <person name="Oberbeckmann S."/>
            <person name="Bunk B."/>
            <person name="Jeske O."/>
            <person name="Meyerdierks A."/>
            <person name="Storesund J.E."/>
            <person name="Kallscheuer N."/>
            <person name="Luecker S."/>
            <person name="Lage O.M."/>
            <person name="Pohl T."/>
            <person name="Merkel B.J."/>
            <person name="Hornburger P."/>
            <person name="Mueller R.-W."/>
            <person name="Bruemmer F."/>
            <person name="Labrenz M."/>
            <person name="Spormann A.M."/>
            <person name="Op Den Camp H."/>
            <person name="Overmann J."/>
            <person name="Amann R."/>
            <person name="Jetten M.S.M."/>
            <person name="Mascher T."/>
            <person name="Medema M.H."/>
            <person name="Devos D.P."/>
            <person name="Kaster A.-K."/>
            <person name="Ovreas L."/>
            <person name="Rohde M."/>
            <person name="Galperin M.Y."/>
            <person name="Jogler C."/>
        </authorList>
    </citation>
    <scope>NUCLEOTIDE SEQUENCE [LARGE SCALE GENOMIC DNA]</scope>
    <source>
        <strain evidence="6 7">Pla22</strain>
    </source>
</reference>
<dbReference type="GO" id="GO:0006402">
    <property type="term" value="P:mRNA catabolic process"/>
    <property type="evidence" value="ECO:0007669"/>
    <property type="project" value="InterPro"/>
</dbReference>
<evidence type="ECO:0000256" key="1">
    <source>
        <dbReference type="ARBA" id="ARBA00022490"/>
    </source>
</evidence>
<accession>A0A5C5WWW7</accession>
<dbReference type="FunFam" id="2.60.40.4380:FF:000002">
    <property type="entry name" value="Translational regulator CsrA"/>
    <property type="match status" value="1"/>
</dbReference>
<comment type="similarity">
    <text evidence="5">Belongs to the CsrA/RsmA family.</text>
</comment>
<comment type="function">
    <text evidence="5">A translational regulator that binds mRNA to regulate translation initiation and/or mRNA stability. Usually binds in the 5'-UTR at or near the Shine-Dalgarno sequence preventing ribosome-binding, thus repressing translation. Its main target seems to be the major flagellin gene, while its function is anatagonized by FliW.</text>
</comment>
<dbReference type="GO" id="GO:0048027">
    <property type="term" value="F:mRNA 5'-UTR binding"/>
    <property type="evidence" value="ECO:0007669"/>
    <property type="project" value="UniProtKB-UniRule"/>
</dbReference>
<dbReference type="Gene3D" id="2.60.40.4380">
    <property type="entry name" value="Translational regulator CsrA"/>
    <property type="match status" value="1"/>
</dbReference>
<comment type="subunit">
    <text evidence="5">Homodimer; the beta-strands of each monomer intercalate to form a hydrophobic core, while the alpha-helices form wings that extend away from the core.</text>
</comment>
<keyword evidence="3 5" id="KW-0810">Translation regulation</keyword>
<dbReference type="SUPFAM" id="SSF117130">
    <property type="entry name" value="CsrA-like"/>
    <property type="match status" value="1"/>
</dbReference>
<dbReference type="OrthoDB" id="289081at2"/>
<sequence length="129" mass="13878">MLVLTRKADEQILIGDNIKITLVRIKGGQVRIGIEAPREVRVIRGELQSHDVASESEAEYSAIDPVAEVFAHPESLKVTAKKAEKSVNRVAAKSVEAATKAELFVGTVSRNGDNVKLKRAPLSGYVAAS</sequence>
<dbReference type="EMBL" id="SJPI01000001">
    <property type="protein sequence ID" value="TWT55088.1"/>
    <property type="molecule type" value="Genomic_DNA"/>
</dbReference>
<dbReference type="GO" id="GO:1902208">
    <property type="term" value="P:regulation of bacterial-type flagellum assembly"/>
    <property type="evidence" value="ECO:0007669"/>
    <property type="project" value="UniProtKB-UniRule"/>
</dbReference>
<evidence type="ECO:0000256" key="4">
    <source>
        <dbReference type="ARBA" id="ARBA00022884"/>
    </source>
</evidence>
<evidence type="ECO:0000256" key="3">
    <source>
        <dbReference type="ARBA" id="ARBA00022845"/>
    </source>
</evidence>
<dbReference type="Proteomes" id="UP000316598">
    <property type="component" value="Unassembled WGS sequence"/>
</dbReference>
<dbReference type="InterPro" id="IPR036107">
    <property type="entry name" value="CsrA_sf"/>
</dbReference>
<dbReference type="PANTHER" id="PTHR34984">
    <property type="entry name" value="CARBON STORAGE REGULATOR"/>
    <property type="match status" value="1"/>
</dbReference>
<gene>
    <name evidence="5" type="primary">csrA</name>
    <name evidence="6" type="ORF">Pla22_27420</name>
</gene>
<keyword evidence="2 5" id="KW-0678">Repressor</keyword>
<dbReference type="AlphaFoldDB" id="A0A5C5WWW7"/>
<keyword evidence="4 5" id="KW-0694">RNA-binding</keyword>
<evidence type="ECO:0000313" key="6">
    <source>
        <dbReference type="EMBL" id="TWT55088.1"/>
    </source>
</evidence>
<proteinExistence type="inferred from homology"/>
<comment type="subcellular location">
    <subcellularLocation>
        <location evidence="5">Cytoplasm</location>
    </subcellularLocation>
</comment>
<keyword evidence="5" id="KW-1005">Bacterial flagellum biogenesis</keyword>
<keyword evidence="7" id="KW-1185">Reference proteome</keyword>
<organism evidence="6 7">
    <name type="scientific">Rubripirellula amarantea</name>
    <dbReference type="NCBI Taxonomy" id="2527999"/>
    <lineage>
        <taxon>Bacteria</taxon>
        <taxon>Pseudomonadati</taxon>
        <taxon>Planctomycetota</taxon>
        <taxon>Planctomycetia</taxon>
        <taxon>Pirellulales</taxon>
        <taxon>Pirellulaceae</taxon>
        <taxon>Rubripirellula</taxon>
    </lineage>
</organism>
<dbReference type="GO" id="GO:0045947">
    <property type="term" value="P:negative regulation of translational initiation"/>
    <property type="evidence" value="ECO:0007669"/>
    <property type="project" value="UniProtKB-UniRule"/>
</dbReference>